<gene>
    <name evidence="1" type="ORF">AVEN_208886_1</name>
</gene>
<proteinExistence type="predicted"/>
<organism evidence="1 2">
    <name type="scientific">Araneus ventricosus</name>
    <name type="common">Orbweaver spider</name>
    <name type="synonym">Epeira ventricosa</name>
    <dbReference type="NCBI Taxonomy" id="182803"/>
    <lineage>
        <taxon>Eukaryota</taxon>
        <taxon>Metazoa</taxon>
        <taxon>Ecdysozoa</taxon>
        <taxon>Arthropoda</taxon>
        <taxon>Chelicerata</taxon>
        <taxon>Arachnida</taxon>
        <taxon>Araneae</taxon>
        <taxon>Araneomorphae</taxon>
        <taxon>Entelegynae</taxon>
        <taxon>Araneoidea</taxon>
        <taxon>Araneidae</taxon>
        <taxon>Araneus</taxon>
    </lineage>
</organism>
<dbReference type="Proteomes" id="UP000499080">
    <property type="component" value="Unassembled WGS sequence"/>
</dbReference>
<dbReference type="OrthoDB" id="1216687at2759"/>
<protein>
    <recommendedName>
        <fullName evidence="3">Copia protein</fullName>
    </recommendedName>
</protein>
<keyword evidence="2" id="KW-1185">Reference proteome</keyword>
<comment type="caution">
    <text evidence="1">The sequence shown here is derived from an EMBL/GenBank/DDBJ whole genome shotgun (WGS) entry which is preliminary data.</text>
</comment>
<sequence length="101" mass="11836">MILKFSWRCTWALKRQKCISLCTTESEFVAASQACKETVCLYRLFMKIHHLQCVPVLQVDNQSEIRLIKNPEFHNRAKHIDVQLLICSGQVSEWRIECAKL</sequence>
<dbReference type="PANTHER" id="PTHR11439">
    <property type="entry name" value="GAG-POL-RELATED RETROTRANSPOSON"/>
    <property type="match status" value="1"/>
</dbReference>
<dbReference type="EMBL" id="BGPR01000768">
    <property type="protein sequence ID" value="GBM34725.1"/>
    <property type="molecule type" value="Genomic_DNA"/>
</dbReference>
<evidence type="ECO:0008006" key="3">
    <source>
        <dbReference type="Google" id="ProtNLM"/>
    </source>
</evidence>
<dbReference type="CDD" id="cd09272">
    <property type="entry name" value="RNase_HI_RT_Ty1"/>
    <property type="match status" value="1"/>
</dbReference>
<dbReference type="AlphaFoldDB" id="A0A4Y2F3R5"/>
<dbReference type="PANTHER" id="PTHR11439:SF491">
    <property type="entry name" value="INTEGRASE CATALYTIC DOMAIN-CONTAINING PROTEIN"/>
    <property type="match status" value="1"/>
</dbReference>
<reference evidence="1 2" key="1">
    <citation type="journal article" date="2019" name="Sci. Rep.">
        <title>Orb-weaving spider Araneus ventricosus genome elucidates the spidroin gene catalogue.</title>
        <authorList>
            <person name="Kono N."/>
            <person name="Nakamura H."/>
            <person name="Ohtoshi R."/>
            <person name="Moran D.A.P."/>
            <person name="Shinohara A."/>
            <person name="Yoshida Y."/>
            <person name="Fujiwara M."/>
            <person name="Mori M."/>
            <person name="Tomita M."/>
            <person name="Arakawa K."/>
        </authorList>
    </citation>
    <scope>NUCLEOTIDE SEQUENCE [LARGE SCALE GENOMIC DNA]</scope>
</reference>
<evidence type="ECO:0000313" key="2">
    <source>
        <dbReference type="Proteomes" id="UP000499080"/>
    </source>
</evidence>
<accession>A0A4Y2F3R5</accession>
<evidence type="ECO:0000313" key="1">
    <source>
        <dbReference type="EMBL" id="GBM34725.1"/>
    </source>
</evidence>
<name>A0A4Y2F3R5_ARAVE</name>